<evidence type="ECO:0000256" key="1">
    <source>
        <dbReference type="SAM" id="MobiDB-lite"/>
    </source>
</evidence>
<evidence type="ECO:0000313" key="3">
    <source>
        <dbReference type="Proteomes" id="UP000198284"/>
    </source>
</evidence>
<evidence type="ECO:0000313" key="2">
    <source>
        <dbReference type="EMBL" id="SNT28417.1"/>
    </source>
</evidence>
<accession>A0A239LCN5</accession>
<sequence length="170" mass="17879">MTINAGNTRQVAIDERYSKSSGLFSSTATTQANSVTLNQAHGSAVSDNTVVVQAGRDIKVTGSGIAGKGDVLLLGGRDAIVAAATATRTDKRFEKVEESGFLSGGSFGINYGNRTTTTDTTAPPRNSGQARSLVGPKNGNLTIHAGRTSLFLGKSPVWKLIERPARYCRY</sequence>
<dbReference type="AlphaFoldDB" id="A0A239LCN5"/>
<organism evidence="2 3">
    <name type="scientific">Noviherbaspirillum humi</name>
    <dbReference type="NCBI Taxonomy" id="1688639"/>
    <lineage>
        <taxon>Bacteria</taxon>
        <taxon>Pseudomonadati</taxon>
        <taxon>Pseudomonadota</taxon>
        <taxon>Betaproteobacteria</taxon>
        <taxon>Burkholderiales</taxon>
        <taxon>Oxalobacteraceae</taxon>
        <taxon>Noviherbaspirillum</taxon>
    </lineage>
</organism>
<dbReference type="Proteomes" id="UP000198284">
    <property type="component" value="Unassembled WGS sequence"/>
</dbReference>
<name>A0A239LCN5_9BURK</name>
<reference evidence="2 3" key="1">
    <citation type="submission" date="2017-06" db="EMBL/GenBank/DDBJ databases">
        <authorList>
            <person name="Kim H.J."/>
            <person name="Triplett B.A."/>
        </authorList>
    </citation>
    <scope>NUCLEOTIDE SEQUENCE [LARGE SCALE GENOMIC DNA]</scope>
    <source>
        <strain evidence="2 3">U15</strain>
    </source>
</reference>
<protein>
    <submittedName>
        <fullName evidence="2">Haemagluttinin repeat-containing protein</fullName>
    </submittedName>
</protein>
<proteinExistence type="predicted"/>
<keyword evidence="3" id="KW-1185">Reference proteome</keyword>
<feature type="region of interest" description="Disordered" evidence="1">
    <location>
        <begin position="115"/>
        <end position="138"/>
    </location>
</feature>
<dbReference type="EMBL" id="FZOT01000022">
    <property type="protein sequence ID" value="SNT28417.1"/>
    <property type="molecule type" value="Genomic_DNA"/>
</dbReference>
<gene>
    <name evidence="2" type="ORF">SAMN06265795_1223</name>
</gene>